<feature type="compositionally biased region" description="Low complexity" evidence="1">
    <location>
        <begin position="15"/>
        <end position="31"/>
    </location>
</feature>
<sequence>MNNATVSHRQDWSSDPAQGGADGCAGAQTDDPSQPDKGPVQIVDISPQISRLGQWCGIETKCVGYCLHRGAAYVLAMNASDDMRRFLMGHKPGNNTYARHYQAKVSKVDFPPMLCYVVLIRSLSTFSQGSALLNRSDNAPLALSSNGLARVMALPDVVKEDKKLASSREKILQEHPSINEARRHAGLLAGQYDDTTATRRSCID</sequence>
<evidence type="ECO:0000256" key="1">
    <source>
        <dbReference type="SAM" id="MobiDB-lite"/>
    </source>
</evidence>
<dbReference type="RefSeq" id="XP_037199878.1">
    <property type="nucleotide sequence ID" value="XM_037346184.1"/>
</dbReference>
<dbReference type="InterPro" id="IPR021842">
    <property type="entry name" value="DUF3435"/>
</dbReference>
<dbReference type="EMBL" id="JAAQRI010000384">
    <property type="protein sequence ID" value="KAF5616136.1"/>
    <property type="molecule type" value="Genomic_DNA"/>
</dbReference>
<name>A0A8H5QHQ5_9HYPO</name>
<dbReference type="OrthoDB" id="10466109at2759"/>
<organism evidence="2 3">
    <name type="scientific">Fusarium tjaetaba</name>
    <dbReference type="NCBI Taxonomy" id="1567544"/>
    <lineage>
        <taxon>Eukaryota</taxon>
        <taxon>Fungi</taxon>
        <taxon>Dikarya</taxon>
        <taxon>Ascomycota</taxon>
        <taxon>Pezizomycotina</taxon>
        <taxon>Sordariomycetes</taxon>
        <taxon>Hypocreomycetidae</taxon>
        <taxon>Hypocreales</taxon>
        <taxon>Nectriaceae</taxon>
        <taxon>Fusarium</taxon>
        <taxon>Fusarium fujikuroi species complex</taxon>
    </lineage>
</organism>
<proteinExistence type="predicted"/>
<dbReference type="Proteomes" id="UP000530670">
    <property type="component" value="Unassembled WGS sequence"/>
</dbReference>
<dbReference type="Pfam" id="PF11917">
    <property type="entry name" value="DUF3435"/>
    <property type="match status" value="1"/>
</dbReference>
<feature type="region of interest" description="Disordered" evidence="1">
    <location>
        <begin position="1"/>
        <end position="40"/>
    </location>
</feature>
<comment type="caution">
    <text evidence="2">The sequence shown here is derived from an EMBL/GenBank/DDBJ whole genome shotgun (WGS) entry which is preliminary data.</text>
</comment>
<protein>
    <submittedName>
        <fullName evidence="2">Uncharacterized protein</fullName>
    </submittedName>
</protein>
<gene>
    <name evidence="2" type="ORF">FTJAE_13079</name>
</gene>
<dbReference type="AlphaFoldDB" id="A0A8H5QHQ5"/>
<accession>A0A8H5QHQ5</accession>
<evidence type="ECO:0000313" key="2">
    <source>
        <dbReference type="EMBL" id="KAF5616136.1"/>
    </source>
</evidence>
<reference evidence="2 3" key="1">
    <citation type="submission" date="2020-05" db="EMBL/GenBank/DDBJ databases">
        <title>Identification and distribution of gene clusters putatively required for synthesis of sphingolipid metabolism inhibitors in phylogenetically diverse species of the filamentous fungus Fusarium.</title>
        <authorList>
            <person name="Kim H.-S."/>
            <person name="Busman M."/>
            <person name="Brown D.W."/>
            <person name="Divon H."/>
            <person name="Uhlig S."/>
            <person name="Proctor R.H."/>
        </authorList>
    </citation>
    <scope>NUCLEOTIDE SEQUENCE [LARGE SCALE GENOMIC DNA]</scope>
    <source>
        <strain evidence="2 3">NRRL 66243</strain>
    </source>
</reference>
<evidence type="ECO:0000313" key="3">
    <source>
        <dbReference type="Proteomes" id="UP000530670"/>
    </source>
</evidence>
<dbReference type="GeneID" id="59298454"/>
<keyword evidence="3" id="KW-1185">Reference proteome</keyword>